<keyword evidence="3" id="KW-1185">Reference proteome</keyword>
<comment type="caution">
    <text evidence="2">The sequence shown here is derived from an EMBL/GenBank/DDBJ whole genome shotgun (WGS) entry which is preliminary data.</text>
</comment>
<dbReference type="AlphaFoldDB" id="A0A512P9M0"/>
<name>A0A512P9M0_9CELL</name>
<sequence>MGTEDVFYGVPPEHPVHRRGSDDPASLYAGYTPTSRTAPAGSGPPPKTQPAVPVAKSESKQD</sequence>
<evidence type="ECO:0000256" key="1">
    <source>
        <dbReference type="SAM" id="MobiDB-lite"/>
    </source>
</evidence>
<evidence type="ECO:0000313" key="2">
    <source>
        <dbReference type="EMBL" id="GEP67822.1"/>
    </source>
</evidence>
<proteinExistence type="predicted"/>
<feature type="region of interest" description="Disordered" evidence="1">
    <location>
        <begin position="1"/>
        <end position="62"/>
    </location>
</feature>
<dbReference type="Proteomes" id="UP000321798">
    <property type="component" value="Unassembled WGS sequence"/>
</dbReference>
<evidence type="ECO:0000313" key="3">
    <source>
        <dbReference type="Proteomes" id="UP000321798"/>
    </source>
</evidence>
<gene>
    <name evidence="2" type="ORF">CSO01_05370</name>
</gene>
<reference evidence="2 3" key="1">
    <citation type="submission" date="2019-07" db="EMBL/GenBank/DDBJ databases">
        <title>Whole genome shotgun sequence of Cellulomonas soli NBRC 109434.</title>
        <authorList>
            <person name="Hosoyama A."/>
            <person name="Uohara A."/>
            <person name="Ohji S."/>
            <person name="Ichikawa N."/>
        </authorList>
    </citation>
    <scope>NUCLEOTIDE SEQUENCE [LARGE SCALE GENOMIC DNA]</scope>
    <source>
        <strain evidence="2 3">NBRC 109434</strain>
    </source>
</reference>
<accession>A0A512P9M0</accession>
<organism evidence="2 3">
    <name type="scientific">Cellulomonas soli</name>
    <dbReference type="NCBI Taxonomy" id="931535"/>
    <lineage>
        <taxon>Bacteria</taxon>
        <taxon>Bacillati</taxon>
        <taxon>Actinomycetota</taxon>
        <taxon>Actinomycetes</taxon>
        <taxon>Micrococcales</taxon>
        <taxon>Cellulomonadaceae</taxon>
        <taxon>Cellulomonas</taxon>
    </lineage>
</organism>
<protein>
    <submittedName>
        <fullName evidence="2">Uncharacterized protein</fullName>
    </submittedName>
</protein>
<dbReference type="EMBL" id="BKAL01000002">
    <property type="protein sequence ID" value="GEP67822.1"/>
    <property type="molecule type" value="Genomic_DNA"/>
</dbReference>